<keyword evidence="2" id="KW-1185">Reference proteome</keyword>
<accession>A0A6H5ISH5</accession>
<evidence type="ECO:0000313" key="1">
    <source>
        <dbReference type="EMBL" id="CAB0040329.1"/>
    </source>
</evidence>
<proteinExistence type="predicted"/>
<protein>
    <submittedName>
        <fullName evidence="1">Uncharacterized protein</fullName>
    </submittedName>
</protein>
<dbReference type="Proteomes" id="UP000479190">
    <property type="component" value="Unassembled WGS sequence"/>
</dbReference>
<reference evidence="1 2" key="1">
    <citation type="submission" date="2020-02" db="EMBL/GenBank/DDBJ databases">
        <authorList>
            <person name="Ferguson B K."/>
        </authorList>
    </citation>
    <scope>NUCLEOTIDE SEQUENCE [LARGE SCALE GENOMIC DNA]</scope>
</reference>
<dbReference type="AlphaFoldDB" id="A0A6H5ISH5"/>
<gene>
    <name evidence="1" type="ORF">TBRA_LOCUS12052</name>
</gene>
<organism evidence="1 2">
    <name type="scientific">Trichogramma brassicae</name>
    <dbReference type="NCBI Taxonomy" id="86971"/>
    <lineage>
        <taxon>Eukaryota</taxon>
        <taxon>Metazoa</taxon>
        <taxon>Ecdysozoa</taxon>
        <taxon>Arthropoda</taxon>
        <taxon>Hexapoda</taxon>
        <taxon>Insecta</taxon>
        <taxon>Pterygota</taxon>
        <taxon>Neoptera</taxon>
        <taxon>Endopterygota</taxon>
        <taxon>Hymenoptera</taxon>
        <taxon>Apocrita</taxon>
        <taxon>Proctotrupomorpha</taxon>
        <taxon>Chalcidoidea</taxon>
        <taxon>Trichogrammatidae</taxon>
        <taxon>Trichogramma</taxon>
    </lineage>
</organism>
<sequence length="93" mass="10644">MADLRRPLSLSRDNSLTGRYCVSLLRAIGSRHSEDDDFGLRQRALHLRAAVALLGGVQRGGLPLVSPRPRSRIRYVVHGFARRRRGDRWYDTF</sequence>
<dbReference type="EMBL" id="CADCXV010001016">
    <property type="protein sequence ID" value="CAB0040329.1"/>
    <property type="molecule type" value="Genomic_DNA"/>
</dbReference>
<evidence type="ECO:0000313" key="2">
    <source>
        <dbReference type="Proteomes" id="UP000479190"/>
    </source>
</evidence>
<name>A0A6H5ISH5_9HYME</name>